<evidence type="ECO:0000259" key="6">
    <source>
        <dbReference type="Pfam" id="PF01368"/>
    </source>
</evidence>
<evidence type="ECO:0000256" key="3">
    <source>
        <dbReference type="ARBA" id="ARBA00022722"/>
    </source>
</evidence>
<dbReference type="EMBL" id="SMLW01000601">
    <property type="protein sequence ID" value="MTI26841.1"/>
    <property type="molecule type" value="Genomic_DNA"/>
</dbReference>
<dbReference type="Proteomes" id="UP000798808">
    <property type="component" value="Unassembled WGS sequence"/>
</dbReference>
<gene>
    <name evidence="9" type="primary">recJ</name>
    <name evidence="9" type="ORF">E1163_17935</name>
</gene>
<keyword evidence="10" id="KW-1185">Reference proteome</keyword>
<dbReference type="Pfam" id="PF01368">
    <property type="entry name" value="DHH"/>
    <property type="match status" value="1"/>
</dbReference>
<dbReference type="PANTHER" id="PTHR30255:SF2">
    <property type="entry name" value="SINGLE-STRANDED-DNA-SPECIFIC EXONUCLEASE RECJ"/>
    <property type="match status" value="1"/>
</dbReference>
<dbReference type="SUPFAM" id="SSF64182">
    <property type="entry name" value="DHH phosphoesterases"/>
    <property type="match status" value="1"/>
</dbReference>
<sequence length="568" mass="63717">MVEKRWVLKAKPEREIIDSLSQSINVSPPIATILAQRGITNFDAARSFFRPTLDMLHDPFLMKDMDVAVTRIEQAIARQEKILIYGDYDVDGTTSVALFFSFLNSFYPACDFYIPDRYKEGYGISDAGIEYAAENNFNLIISLDCGIKSVRLVEKARSYGIDFIICDHHRPGDELPPAVAVLDPKRPDCEYPYKELPGCAIGFKLVQALVSQNPDWYADPLDLLDLVVVSIASDIVPITGENRVLAFFGLKRLKDSPRPGLSALIKLAGIRTKMTITGIVFGMAPRINAAGRISHAKTAVNLLLSESEEEAYHFGQQLDVKNDKRRDFDATITEEAIAMIEANEALRSSKTTVLFKNDWHKGVIGIVASRCIERYHRPTIILTMSNNKATGSARSVPGFDVYNAIENCSDLLEQFGGHMYAAGLTMEINKVEAFQKKFEEVVSSSISEELLTPLVDIDTEITLDKITPKFFNVINQMEPFGPENLCPVFLAENISVAGSLRLIKNKHLKFIAQQEDCNNRLEAIGFNLGIYEKRIKNGEKFKMAFSIEENNYMGYQSIQLNIKDIKFD</sequence>
<proteinExistence type="inferred from homology"/>
<keyword evidence="3" id="KW-0540">Nuclease</keyword>
<dbReference type="NCBIfam" id="TIGR00644">
    <property type="entry name" value="recJ"/>
    <property type="match status" value="1"/>
</dbReference>
<reference evidence="9 10" key="1">
    <citation type="submission" date="2019-02" db="EMBL/GenBank/DDBJ databases">
        <authorList>
            <person name="Goldberg S.R."/>
            <person name="Haltli B.A."/>
            <person name="Correa H."/>
            <person name="Russell K.G."/>
        </authorList>
    </citation>
    <scope>NUCLEOTIDE SEQUENCE [LARGE SCALE GENOMIC DNA]</scope>
    <source>
        <strain evidence="9 10">JCM 16186</strain>
    </source>
</reference>
<dbReference type="InterPro" id="IPR051673">
    <property type="entry name" value="SSDNA_exonuclease_RecJ"/>
</dbReference>
<feature type="domain" description="DHHA1" evidence="7">
    <location>
        <begin position="352"/>
        <end position="443"/>
    </location>
</feature>
<evidence type="ECO:0000313" key="10">
    <source>
        <dbReference type="Proteomes" id="UP000798808"/>
    </source>
</evidence>
<protein>
    <recommendedName>
        <fullName evidence="2">Single-stranded-DNA-specific exonuclease RecJ</fullName>
    </recommendedName>
</protein>
<dbReference type="Gene3D" id="3.90.1640.30">
    <property type="match status" value="1"/>
</dbReference>
<dbReference type="PANTHER" id="PTHR30255">
    <property type="entry name" value="SINGLE-STRANDED-DNA-SPECIFIC EXONUCLEASE RECJ"/>
    <property type="match status" value="1"/>
</dbReference>
<dbReference type="InterPro" id="IPR001667">
    <property type="entry name" value="DDH_dom"/>
</dbReference>
<dbReference type="InterPro" id="IPR038763">
    <property type="entry name" value="DHH_sf"/>
</dbReference>
<evidence type="ECO:0000256" key="2">
    <source>
        <dbReference type="ARBA" id="ARBA00019841"/>
    </source>
</evidence>
<keyword evidence="5 9" id="KW-0269">Exonuclease</keyword>
<dbReference type="Pfam" id="PF02272">
    <property type="entry name" value="DHHA1"/>
    <property type="match status" value="1"/>
</dbReference>
<organism evidence="9 10">
    <name type="scientific">Fulvivirga kasyanovii</name>
    <dbReference type="NCBI Taxonomy" id="396812"/>
    <lineage>
        <taxon>Bacteria</taxon>
        <taxon>Pseudomonadati</taxon>
        <taxon>Bacteroidota</taxon>
        <taxon>Cytophagia</taxon>
        <taxon>Cytophagales</taxon>
        <taxon>Fulvivirgaceae</taxon>
        <taxon>Fulvivirga</taxon>
    </lineage>
</organism>
<evidence type="ECO:0000259" key="7">
    <source>
        <dbReference type="Pfam" id="PF02272"/>
    </source>
</evidence>
<accession>A0ABW9RSG9</accession>
<evidence type="ECO:0000313" key="9">
    <source>
        <dbReference type="EMBL" id="MTI26841.1"/>
    </source>
</evidence>
<dbReference type="GO" id="GO:0004527">
    <property type="term" value="F:exonuclease activity"/>
    <property type="evidence" value="ECO:0007669"/>
    <property type="project" value="UniProtKB-KW"/>
</dbReference>
<comment type="caution">
    <text evidence="9">The sequence shown here is derived from an EMBL/GenBank/DDBJ whole genome shotgun (WGS) entry which is preliminary data.</text>
</comment>
<dbReference type="InterPro" id="IPR041122">
    <property type="entry name" value="RecJ_OB"/>
</dbReference>
<evidence type="ECO:0000256" key="1">
    <source>
        <dbReference type="ARBA" id="ARBA00005915"/>
    </source>
</evidence>
<evidence type="ECO:0000259" key="8">
    <source>
        <dbReference type="Pfam" id="PF17768"/>
    </source>
</evidence>
<dbReference type="InterPro" id="IPR003156">
    <property type="entry name" value="DHHA1_dom"/>
</dbReference>
<evidence type="ECO:0000256" key="5">
    <source>
        <dbReference type="ARBA" id="ARBA00022839"/>
    </source>
</evidence>
<feature type="domain" description="RecJ OB" evidence="8">
    <location>
        <begin position="457"/>
        <end position="564"/>
    </location>
</feature>
<dbReference type="Gene3D" id="3.10.310.30">
    <property type="match status" value="1"/>
</dbReference>
<dbReference type="InterPro" id="IPR004610">
    <property type="entry name" value="RecJ"/>
</dbReference>
<keyword evidence="4" id="KW-0378">Hydrolase</keyword>
<feature type="domain" description="DDH" evidence="6">
    <location>
        <begin position="81"/>
        <end position="229"/>
    </location>
</feature>
<dbReference type="Pfam" id="PF17768">
    <property type="entry name" value="RecJ_OB"/>
    <property type="match status" value="1"/>
</dbReference>
<dbReference type="RefSeq" id="WP_155173850.1">
    <property type="nucleotide sequence ID" value="NZ_BAAAFL010000012.1"/>
</dbReference>
<evidence type="ECO:0000256" key="4">
    <source>
        <dbReference type="ARBA" id="ARBA00022801"/>
    </source>
</evidence>
<comment type="similarity">
    <text evidence="1">Belongs to the RecJ family.</text>
</comment>
<name>A0ABW9RSG9_9BACT</name>